<dbReference type="EMBL" id="JGZM01000001">
    <property type="protein sequence ID" value="KFI89346.1"/>
    <property type="molecule type" value="Genomic_DNA"/>
</dbReference>
<comment type="caution">
    <text evidence="2">The sequence shown here is derived from an EMBL/GenBank/DDBJ whole genome shotgun (WGS) entry which is preliminary data.</text>
</comment>
<sequence length="93" mass="9752">MGLFGTSTKKRDTGGNENARVQVMGTGCRKCHALYEAATEALGADQVDYVTDMARIAEAGVMTTPALVMDGTVVSAGKVLTADEIRTLIGERS</sequence>
<reference evidence="2 3" key="1">
    <citation type="submission" date="2014-03" db="EMBL/GenBank/DDBJ databases">
        <title>Genomics of Bifidobacteria.</title>
        <authorList>
            <person name="Ventura M."/>
            <person name="Milani C."/>
            <person name="Lugli G.A."/>
        </authorList>
    </citation>
    <scope>NUCLEOTIDE SEQUENCE [LARGE SCALE GENOMIC DNA]</scope>
    <source>
        <strain evidence="2 3">LMG 14934</strain>
    </source>
</reference>
<dbReference type="PANTHER" id="PTHR36450:SF1">
    <property type="entry name" value="THIOREDOXIN"/>
    <property type="match status" value="1"/>
</dbReference>
<dbReference type="Proteomes" id="UP000029040">
    <property type="component" value="Unassembled WGS sequence"/>
</dbReference>
<protein>
    <submittedName>
        <fullName evidence="2">Redox-active disulfide protein 2</fullName>
    </submittedName>
</protein>
<evidence type="ECO:0000313" key="3">
    <source>
        <dbReference type="Proteomes" id="UP000029040"/>
    </source>
</evidence>
<evidence type="ECO:0000313" key="2">
    <source>
        <dbReference type="EMBL" id="KFI89346.1"/>
    </source>
</evidence>
<dbReference type="AlphaFoldDB" id="A0A087D1E6"/>
<dbReference type="SUPFAM" id="SSF52833">
    <property type="entry name" value="Thioredoxin-like"/>
    <property type="match status" value="1"/>
</dbReference>
<accession>A0A087D1E6</accession>
<feature type="domain" description="Thioredoxin-like fold" evidence="1">
    <location>
        <begin position="20"/>
        <end position="89"/>
    </location>
</feature>
<dbReference type="Pfam" id="PF13192">
    <property type="entry name" value="Thioredoxin_3"/>
    <property type="match status" value="1"/>
</dbReference>
<dbReference type="RefSeq" id="WP_051915798.1">
    <property type="nucleotide sequence ID" value="NZ_JDTM01000006.1"/>
</dbReference>
<dbReference type="Gene3D" id="3.40.30.10">
    <property type="entry name" value="Glutaredoxin"/>
    <property type="match status" value="1"/>
</dbReference>
<dbReference type="NCBIfam" id="TIGR00412">
    <property type="entry name" value="redox_disulf_2"/>
    <property type="match status" value="1"/>
</dbReference>
<dbReference type="InterPro" id="IPR036249">
    <property type="entry name" value="Thioredoxin-like_sf"/>
</dbReference>
<gene>
    <name evidence="2" type="ORF">BSAE_0821</name>
</gene>
<dbReference type="InterPro" id="IPR012336">
    <property type="entry name" value="Thioredoxin-like_fold"/>
</dbReference>
<proteinExistence type="predicted"/>
<name>A0A087D1E6_9BIFI</name>
<dbReference type="InterPro" id="IPR005243">
    <property type="entry name" value="THIRX-like_proc"/>
</dbReference>
<organism evidence="2 3">
    <name type="scientific">Bifidobacterium pullorum subsp. saeculare DSM 6531 = LMG 14934</name>
    <dbReference type="NCBI Taxonomy" id="1437611"/>
    <lineage>
        <taxon>Bacteria</taxon>
        <taxon>Bacillati</taxon>
        <taxon>Actinomycetota</taxon>
        <taxon>Actinomycetes</taxon>
        <taxon>Bifidobacteriales</taxon>
        <taxon>Bifidobacteriaceae</taxon>
        <taxon>Bifidobacterium</taxon>
    </lineage>
</organism>
<evidence type="ECO:0000259" key="1">
    <source>
        <dbReference type="Pfam" id="PF13192"/>
    </source>
</evidence>
<dbReference type="PANTHER" id="PTHR36450">
    <property type="entry name" value="THIOREDOXIN"/>
    <property type="match status" value="1"/>
</dbReference>